<dbReference type="CDD" id="cd01948">
    <property type="entry name" value="EAL"/>
    <property type="match status" value="1"/>
</dbReference>
<sequence>MDRILKSRKIDQTSLGRCMLIFMTGLLVSIGTLFWWGAYSQLATSFDAFDVSYYENELKRVAGVLKQNQLSFELQIKDYAHWDDTEAFVSGDYPVYIEENFTPISLANNKISGYLIARLDGSFAAPPMILSDDALIPMPAKMRSVLSPLLPALMTADKPTANTALFWLNDQATFVSGVTITDSNESRPPSGYLLFFRHFDSAILDGFRSLTSVDFTLLPQLENNKANFKVQYLSDLDEPAWVVSKNLKNLPAMIEIQGTTHLKKERYMSFVLLGSSVAGLTLFSLLGIYLCLHFRILKRLHIFSQLADKHRLSPQQPVRWPIKNNDELDNLAFALNELMSEVEVRHKEMSFLADHDPLTGLGNRRLLMAQLDANINRQKRHPTFISTLLLIDLDEFKLLNDGLGHNAGDDILKLMSLRMLSQVRNYDTVVRLGGDEFAILLDGVGLEMAQSFAERLLDTITQPFKQNGQDLILRASIGLTAVNNGLCKENLIRYADLAMYEAKRRGKGQVTIFKMALLDTVSRRVLLEQALHSALNDDQLEVWFQPIVDLNSGEVVNMEALSRWSLAGEFVPPEEFINIAEITGMIIPLGQQLFDKVGCALQELRVEHPNLQCNINLSVKQFRDRNLFTEITSCLNKYQLPTSAFHLELTESMVVETETDILPMMQKLVEHGLKFHLDDFGTGYSSLDRLNNLPFDTLKIDRSFVTSLGMGDDIMARNIINIGNELGLNIIAEGVETQVELDRLMDLGCSQIQGYYFAKPMPLSELKDWLYDKQHQVIQMKSKRQA</sequence>
<dbReference type="eggNOG" id="COG3322">
    <property type="taxonomic scope" value="Bacteria"/>
</dbReference>
<accession>A1SRH3</accession>
<feature type="transmembrane region" description="Helical" evidence="1">
    <location>
        <begin position="20"/>
        <end position="39"/>
    </location>
</feature>
<dbReference type="InterPro" id="IPR029787">
    <property type="entry name" value="Nucleotide_cyclase"/>
</dbReference>
<dbReference type="NCBIfam" id="TIGR00254">
    <property type="entry name" value="GGDEF"/>
    <property type="match status" value="1"/>
</dbReference>
<feature type="transmembrane region" description="Helical" evidence="1">
    <location>
        <begin position="267"/>
        <end position="292"/>
    </location>
</feature>
<dbReference type="Pfam" id="PF05228">
    <property type="entry name" value="CHASE4"/>
    <property type="match status" value="1"/>
</dbReference>
<dbReference type="KEGG" id="pin:Ping_0221"/>
<evidence type="ECO:0000259" key="3">
    <source>
        <dbReference type="PROSITE" id="PS50887"/>
    </source>
</evidence>
<organism evidence="4 5">
    <name type="scientific">Psychromonas ingrahamii (strain DSM 17664 / CCUG 51855 / 37)</name>
    <dbReference type="NCBI Taxonomy" id="357804"/>
    <lineage>
        <taxon>Bacteria</taxon>
        <taxon>Pseudomonadati</taxon>
        <taxon>Pseudomonadota</taxon>
        <taxon>Gammaproteobacteria</taxon>
        <taxon>Alteromonadales</taxon>
        <taxon>Psychromonadaceae</taxon>
        <taxon>Psychromonas</taxon>
    </lineage>
</organism>
<dbReference type="InterPro" id="IPR001633">
    <property type="entry name" value="EAL_dom"/>
</dbReference>
<dbReference type="CDD" id="cd01949">
    <property type="entry name" value="GGDEF"/>
    <property type="match status" value="1"/>
</dbReference>
<keyword evidence="1" id="KW-0472">Membrane</keyword>
<dbReference type="Gene3D" id="3.20.20.450">
    <property type="entry name" value="EAL domain"/>
    <property type="match status" value="1"/>
</dbReference>
<dbReference type="PROSITE" id="PS50887">
    <property type="entry name" value="GGDEF"/>
    <property type="match status" value="1"/>
</dbReference>
<proteinExistence type="predicted"/>
<keyword evidence="1" id="KW-1133">Transmembrane helix</keyword>
<dbReference type="InterPro" id="IPR007892">
    <property type="entry name" value="CHASE4"/>
</dbReference>
<dbReference type="HOGENOM" id="CLU_000445_70_50_6"/>
<evidence type="ECO:0000259" key="2">
    <source>
        <dbReference type="PROSITE" id="PS50883"/>
    </source>
</evidence>
<dbReference type="SMART" id="SM00267">
    <property type="entry name" value="GGDEF"/>
    <property type="match status" value="1"/>
</dbReference>
<dbReference type="Pfam" id="PF00563">
    <property type="entry name" value="EAL"/>
    <property type="match status" value="1"/>
</dbReference>
<dbReference type="PROSITE" id="PS50883">
    <property type="entry name" value="EAL"/>
    <property type="match status" value="1"/>
</dbReference>
<reference evidence="4 5" key="1">
    <citation type="submission" date="2007-01" db="EMBL/GenBank/DDBJ databases">
        <title>Complete sequence of Psychromonas ingrahamii 37.</title>
        <authorList>
            <consortium name="US DOE Joint Genome Institute"/>
            <person name="Copeland A."/>
            <person name="Lucas S."/>
            <person name="Lapidus A."/>
            <person name="Barry K."/>
            <person name="Detter J.C."/>
            <person name="Glavina del Rio T."/>
            <person name="Hammon N."/>
            <person name="Israni S."/>
            <person name="Dalin E."/>
            <person name="Tice H."/>
            <person name="Pitluck S."/>
            <person name="Thompson L.S."/>
            <person name="Brettin T."/>
            <person name="Bruce D."/>
            <person name="Han C."/>
            <person name="Tapia R."/>
            <person name="Schmutz J."/>
            <person name="Larimer F."/>
            <person name="Land M."/>
            <person name="Hauser L."/>
            <person name="Kyrpides N."/>
            <person name="Ivanova N."/>
            <person name="Staley J."/>
            <person name="Richardson P."/>
        </authorList>
    </citation>
    <scope>NUCLEOTIDE SEQUENCE [LARGE SCALE GENOMIC DNA]</scope>
    <source>
        <strain evidence="4 5">37</strain>
    </source>
</reference>
<dbReference type="InterPro" id="IPR043128">
    <property type="entry name" value="Rev_trsase/Diguanyl_cyclase"/>
</dbReference>
<dbReference type="InterPro" id="IPR000160">
    <property type="entry name" value="GGDEF_dom"/>
</dbReference>
<feature type="domain" description="GGDEF" evidence="3">
    <location>
        <begin position="384"/>
        <end position="515"/>
    </location>
</feature>
<gene>
    <name evidence="4" type="ordered locus">Ping_0221</name>
</gene>
<name>A1SRH3_PSYIN</name>
<evidence type="ECO:0000313" key="4">
    <source>
        <dbReference type="EMBL" id="ABM02088.1"/>
    </source>
</evidence>
<dbReference type="SUPFAM" id="SSF141868">
    <property type="entry name" value="EAL domain-like"/>
    <property type="match status" value="1"/>
</dbReference>
<feature type="domain" description="EAL" evidence="2">
    <location>
        <begin position="524"/>
        <end position="774"/>
    </location>
</feature>
<evidence type="ECO:0000256" key="1">
    <source>
        <dbReference type="SAM" id="Phobius"/>
    </source>
</evidence>
<dbReference type="EMBL" id="CP000510">
    <property type="protein sequence ID" value="ABM02088.1"/>
    <property type="molecule type" value="Genomic_DNA"/>
</dbReference>
<evidence type="ECO:0000313" key="5">
    <source>
        <dbReference type="Proteomes" id="UP000000639"/>
    </source>
</evidence>
<dbReference type="InterPro" id="IPR052155">
    <property type="entry name" value="Biofilm_reg_signaling"/>
</dbReference>
<dbReference type="SUPFAM" id="SSF55073">
    <property type="entry name" value="Nucleotide cyclase"/>
    <property type="match status" value="1"/>
</dbReference>
<keyword evidence="5" id="KW-1185">Reference proteome</keyword>
<dbReference type="PANTHER" id="PTHR44757:SF2">
    <property type="entry name" value="BIOFILM ARCHITECTURE MAINTENANCE PROTEIN MBAA"/>
    <property type="match status" value="1"/>
</dbReference>
<dbReference type="InterPro" id="IPR035919">
    <property type="entry name" value="EAL_sf"/>
</dbReference>
<dbReference type="AlphaFoldDB" id="A1SRH3"/>
<dbReference type="PANTHER" id="PTHR44757">
    <property type="entry name" value="DIGUANYLATE CYCLASE DGCP"/>
    <property type="match status" value="1"/>
</dbReference>
<dbReference type="Proteomes" id="UP000000639">
    <property type="component" value="Chromosome"/>
</dbReference>
<dbReference type="RefSeq" id="WP_011768647.1">
    <property type="nucleotide sequence ID" value="NC_008709.1"/>
</dbReference>
<keyword evidence="1" id="KW-0812">Transmembrane</keyword>
<dbReference type="Gene3D" id="3.30.70.270">
    <property type="match status" value="1"/>
</dbReference>
<dbReference type="STRING" id="357804.Ping_0221"/>
<protein>
    <submittedName>
        <fullName evidence="4">Periplasmic sensor diguanylate cyclase/phosphodiesterase</fullName>
    </submittedName>
</protein>
<dbReference type="SMART" id="SM00052">
    <property type="entry name" value="EAL"/>
    <property type="match status" value="1"/>
</dbReference>
<dbReference type="Pfam" id="PF00990">
    <property type="entry name" value="GGDEF"/>
    <property type="match status" value="1"/>
</dbReference>
<dbReference type="OrthoDB" id="9759607at2"/>
<dbReference type="eggNOG" id="COG5001">
    <property type="taxonomic scope" value="Bacteria"/>
</dbReference>